<dbReference type="OrthoDB" id="4279at2"/>
<dbReference type="RefSeq" id="WP_073079797.1">
    <property type="nucleotide sequence ID" value="NZ_FQXV01000009.1"/>
</dbReference>
<keyword evidence="7" id="KW-0862">Zinc</keyword>
<keyword evidence="6" id="KW-0378">Hydrolase</keyword>
<proteinExistence type="inferred from homology"/>
<dbReference type="EMBL" id="FQXV01000009">
    <property type="protein sequence ID" value="SHI13079.1"/>
    <property type="molecule type" value="Genomic_DNA"/>
</dbReference>
<comment type="catalytic activity">
    <reaction evidence="1">
        <text>inosine + phosphate = alpha-D-ribose 1-phosphate + hypoxanthine</text>
        <dbReference type="Rhea" id="RHEA:27646"/>
        <dbReference type="ChEBI" id="CHEBI:17368"/>
        <dbReference type="ChEBI" id="CHEBI:17596"/>
        <dbReference type="ChEBI" id="CHEBI:43474"/>
        <dbReference type="ChEBI" id="CHEBI:57720"/>
        <dbReference type="EC" id="2.4.2.1"/>
    </reaction>
    <physiologicalReaction direction="left-to-right" evidence="1">
        <dbReference type="Rhea" id="RHEA:27647"/>
    </physiologicalReaction>
</comment>
<dbReference type="AlphaFoldDB" id="A0A1M5YME8"/>
<dbReference type="NCBIfam" id="TIGR00726">
    <property type="entry name" value="peptidoglycan editing factor PgeF"/>
    <property type="match status" value="1"/>
</dbReference>
<dbReference type="InterPro" id="IPR003730">
    <property type="entry name" value="Cu_polyphenol_OxRdtase"/>
</dbReference>
<keyword evidence="4" id="KW-0808">Transferase</keyword>
<evidence type="ECO:0000256" key="3">
    <source>
        <dbReference type="ARBA" id="ARBA00007353"/>
    </source>
</evidence>
<dbReference type="GO" id="GO:0005507">
    <property type="term" value="F:copper ion binding"/>
    <property type="evidence" value="ECO:0007669"/>
    <property type="project" value="TreeGrafter"/>
</dbReference>
<gene>
    <name evidence="12" type="ORF">SAMN02745823_02652</name>
</gene>
<dbReference type="InterPro" id="IPR038371">
    <property type="entry name" value="Cu_polyphenol_OxRdtase_sf"/>
</dbReference>
<evidence type="ECO:0000256" key="4">
    <source>
        <dbReference type="ARBA" id="ARBA00022679"/>
    </source>
</evidence>
<organism evidence="12 13">
    <name type="scientific">Sporobacter termitidis DSM 10068</name>
    <dbReference type="NCBI Taxonomy" id="1123282"/>
    <lineage>
        <taxon>Bacteria</taxon>
        <taxon>Bacillati</taxon>
        <taxon>Bacillota</taxon>
        <taxon>Clostridia</taxon>
        <taxon>Eubacteriales</taxon>
        <taxon>Oscillospiraceae</taxon>
        <taxon>Sporobacter</taxon>
    </lineage>
</organism>
<comment type="function">
    <text evidence="2">Purine nucleoside enzyme that catalyzes the phosphorolysis of adenosine and inosine nucleosides, yielding D-ribose 1-phosphate and the respective free bases, adenine and hypoxanthine. Also catalyzes the phosphorolysis of S-methyl-5'-thioadenosine into adenine and S-methyl-5-thio-alpha-D-ribose 1-phosphate. Also has adenosine deaminase activity.</text>
</comment>
<dbReference type="Pfam" id="PF02578">
    <property type="entry name" value="Cu-oxidase_4"/>
    <property type="match status" value="1"/>
</dbReference>
<reference evidence="12 13" key="1">
    <citation type="submission" date="2016-11" db="EMBL/GenBank/DDBJ databases">
        <authorList>
            <person name="Jaros S."/>
            <person name="Januszkiewicz K."/>
            <person name="Wedrychowicz H."/>
        </authorList>
    </citation>
    <scope>NUCLEOTIDE SEQUENCE [LARGE SCALE GENOMIC DNA]</scope>
    <source>
        <strain evidence="12 13">DSM 10068</strain>
    </source>
</reference>
<dbReference type="SUPFAM" id="SSF64438">
    <property type="entry name" value="CNF1/YfiH-like putative cysteine hydrolases"/>
    <property type="match status" value="1"/>
</dbReference>
<evidence type="ECO:0000256" key="1">
    <source>
        <dbReference type="ARBA" id="ARBA00000553"/>
    </source>
</evidence>
<keyword evidence="13" id="KW-1185">Reference proteome</keyword>
<name>A0A1M5YME8_9FIRM</name>
<accession>A0A1M5YME8</accession>
<evidence type="ECO:0000313" key="12">
    <source>
        <dbReference type="EMBL" id="SHI13079.1"/>
    </source>
</evidence>
<evidence type="ECO:0000256" key="11">
    <source>
        <dbReference type="RuleBase" id="RU361274"/>
    </source>
</evidence>
<dbReference type="STRING" id="1123282.SAMN02745823_02652"/>
<protein>
    <recommendedName>
        <fullName evidence="11">Purine nucleoside phosphorylase</fullName>
    </recommendedName>
</protein>
<dbReference type="GO" id="GO:0017061">
    <property type="term" value="F:S-methyl-5-thioadenosine phosphorylase activity"/>
    <property type="evidence" value="ECO:0007669"/>
    <property type="project" value="UniProtKB-EC"/>
</dbReference>
<dbReference type="PANTHER" id="PTHR30616">
    <property type="entry name" value="UNCHARACTERIZED PROTEIN YFIH"/>
    <property type="match status" value="1"/>
</dbReference>
<dbReference type="PANTHER" id="PTHR30616:SF2">
    <property type="entry name" value="PURINE NUCLEOSIDE PHOSPHORYLASE LACC1"/>
    <property type="match status" value="1"/>
</dbReference>
<evidence type="ECO:0000256" key="6">
    <source>
        <dbReference type="ARBA" id="ARBA00022801"/>
    </source>
</evidence>
<comment type="catalytic activity">
    <reaction evidence="9">
        <text>adenosine + phosphate = alpha-D-ribose 1-phosphate + adenine</text>
        <dbReference type="Rhea" id="RHEA:27642"/>
        <dbReference type="ChEBI" id="CHEBI:16335"/>
        <dbReference type="ChEBI" id="CHEBI:16708"/>
        <dbReference type="ChEBI" id="CHEBI:43474"/>
        <dbReference type="ChEBI" id="CHEBI:57720"/>
        <dbReference type="EC" id="2.4.2.1"/>
    </reaction>
    <physiologicalReaction direction="left-to-right" evidence="9">
        <dbReference type="Rhea" id="RHEA:27643"/>
    </physiologicalReaction>
</comment>
<dbReference type="CDD" id="cd16833">
    <property type="entry name" value="YfiH"/>
    <property type="match status" value="1"/>
</dbReference>
<evidence type="ECO:0000256" key="10">
    <source>
        <dbReference type="ARBA" id="ARBA00049893"/>
    </source>
</evidence>
<evidence type="ECO:0000256" key="7">
    <source>
        <dbReference type="ARBA" id="ARBA00022833"/>
    </source>
</evidence>
<evidence type="ECO:0000256" key="8">
    <source>
        <dbReference type="ARBA" id="ARBA00047989"/>
    </source>
</evidence>
<evidence type="ECO:0000256" key="5">
    <source>
        <dbReference type="ARBA" id="ARBA00022723"/>
    </source>
</evidence>
<keyword evidence="5" id="KW-0479">Metal-binding</keyword>
<evidence type="ECO:0000256" key="9">
    <source>
        <dbReference type="ARBA" id="ARBA00048968"/>
    </source>
</evidence>
<comment type="catalytic activity">
    <reaction evidence="8">
        <text>adenosine + H2O + H(+) = inosine + NH4(+)</text>
        <dbReference type="Rhea" id="RHEA:24408"/>
        <dbReference type="ChEBI" id="CHEBI:15377"/>
        <dbReference type="ChEBI" id="CHEBI:15378"/>
        <dbReference type="ChEBI" id="CHEBI:16335"/>
        <dbReference type="ChEBI" id="CHEBI:17596"/>
        <dbReference type="ChEBI" id="CHEBI:28938"/>
        <dbReference type="EC" id="3.5.4.4"/>
    </reaction>
    <physiologicalReaction direction="left-to-right" evidence="8">
        <dbReference type="Rhea" id="RHEA:24409"/>
    </physiologicalReaction>
</comment>
<comment type="catalytic activity">
    <reaction evidence="10">
        <text>S-methyl-5'-thioadenosine + phosphate = 5-(methylsulfanyl)-alpha-D-ribose 1-phosphate + adenine</text>
        <dbReference type="Rhea" id="RHEA:11852"/>
        <dbReference type="ChEBI" id="CHEBI:16708"/>
        <dbReference type="ChEBI" id="CHEBI:17509"/>
        <dbReference type="ChEBI" id="CHEBI:43474"/>
        <dbReference type="ChEBI" id="CHEBI:58533"/>
        <dbReference type="EC" id="2.4.2.28"/>
    </reaction>
    <physiologicalReaction direction="left-to-right" evidence="10">
        <dbReference type="Rhea" id="RHEA:11853"/>
    </physiologicalReaction>
</comment>
<dbReference type="Proteomes" id="UP000183995">
    <property type="component" value="Unassembled WGS sequence"/>
</dbReference>
<comment type="similarity">
    <text evidence="3 11">Belongs to the purine nucleoside phosphorylase YfiH/LACC1 family.</text>
</comment>
<evidence type="ECO:0000313" key="13">
    <source>
        <dbReference type="Proteomes" id="UP000183995"/>
    </source>
</evidence>
<dbReference type="GO" id="GO:0016787">
    <property type="term" value="F:hydrolase activity"/>
    <property type="evidence" value="ECO:0007669"/>
    <property type="project" value="UniProtKB-KW"/>
</dbReference>
<sequence>MSFSENNAGSLVYMTSSLLGTAHAFTTRLGGVSRGIYAALNLGQNLGDEPRDVLKNYGILADALGFDPARLVFSRQVHKPDVRLVTGADCQAPYTPVPYEADGLVTAEKDVPLIIFTADCVPILLFDPVGCAIGAAHAGWRGTTQDIAGNAVLAMVRHFGSRPENIRAAIGPCISLCCYETGDDVAEAARRLLGGAAAPYLVPKGEKFMVDLKGINAFLLERAGLRRENIDVSPECTSCLSSKYWSHRATHGARGSQASVIMLKGNMN</sequence>
<dbReference type="InterPro" id="IPR011324">
    <property type="entry name" value="Cytotoxic_necrot_fac-like_cat"/>
</dbReference>
<dbReference type="Gene3D" id="3.60.140.10">
    <property type="entry name" value="CNF1/YfiH-like putative cysteine hydrolases"/>
    <property type="match status" value="1"/>
</dbReference>
<evidence type="ECO:0000256" key="2">
    <source>
        <dbReference type="ARBA" id="ARBA00003215"/>
    </source>
</evidence>